<dbReference type="OrthoDB" id="4749283at2"/>
<accession>A0A4R7UZ94</accession>
<keyword evidence="2" id="KW-0812">Transmembrane</keyword>
<gene>
    <name evidence="3" type="ORF">CLV71_119182</name>
</gene>
<evidence type="ECO:0000313" key="4">
    <source>
        <dbReference type="Proteomes" id="UP000294927"/>
    </source>
</evidence>
<name>A0A4R7UZ94_9PSEU</name>
<sequence length="276" mass="27565">MNSPNYPPPGGQGPYGPPQGGQPYGQQRPPQTPPGGQPYGAPPPQGQQFNGPPPQGQPFGNGQGGPGGPAGGGFGPPGGPGGAPPASYPTPPPPPPSAKPNKTALYIKIGIAVVVVAIAGFFVIKNWGTAPSSSNVGDCIKVNEASISNADVDKVDCGDPGASYKVGATFDDASKDCPGGDKSAYVGYTETGGRGSDLLLCLILNAKVGDCYVAGDQVDTKVDCADAKATFKVTQLLQTADESGCPQDSLSAYVYPEPKPGLVQCLGDPKGAAAGS</sequence>
<feature type="compositionally biased region" description="Pro residues" evidence="1">
    <location>
        <begin position="1"/>
        <end position="17"/>
    </location>
</feature>
<protein>
    <submittedName>
        <fullName evidence="3">Uncharacterized protein</fullName>
    </submittedName>
</protein>
<feature type="compositionally biased region" description="Pro residues" evidence="1">
    <location>
        <begin position="77"/>
        <end position="98"/>
    </location>
</feature>
<feature type="compositionally biased region" description="Pro residues" evidence="1">
    <location>
        <begin position="30"/>
        <end position="56"/>
    </location>
</feature>
<feature type="transmembrane region" description="Helical" evidence="2">
    <location>
        <begin position="105"/>
        <end position="124"/>
    </location>
</feature>
<dbReference type="EMBL" id="SOCP01000019">
    <property type="protein sequence ID" value="TDV41860.1"/>
    <property type="molecule type" value="Genomic_DNA"/>
</dbReference>
<evidence type="ECO:0000256" key="1">
    <source>
        <dbReference type="SAM" id="MobiDB-lite"/>
    </source>
</evidence>
<keyword evidence="2" id="KW-1133">Transmembrane helix</keyword>
<comment type="caution">
    <text evidence="3">The sequence shown here is derived from an EMBL/GenBank/DDBJ whole genome shotgun (WGS) entry which is preliminary data.</text>
</comment>
<dbReference type="Proteomes" id="UP000294927">
    <property type="component" value="Unassembled WGS sequence"/>
</dbReference>
<evidence type="ECO:0000313" key="3">
    <source>
        <dbReference type="EMBL" id="TDV41860.1"/>
    </source>
</evidence>
<keyword evidence="2" id="KW-0472">Membrane</keyword>
<reference evidence="3 4" key="1">
    <citation type="submission" date="2019-03" db="EMBL/GenBank/DDBJ databases">
        <title>Genomic Encyclopedia of Archaeal and Bacterial Type Strains, Phase II (KMG-II): from individual species to whole genera.</title>
        <authorList>
            <person name="Goeker M."/>
        </authorList>
    </citation>
    <scope>NUCLEOTIDE SEQUENCE [LARGE SCALE GENOMIC DNA]</scope>
    <source>
        <strain evidence="3 4">DSM 45499</strain>
    </source>
</reference>
<dbReference type="AlphaFoldDB" id="A0A4R7UZ94"/>
<proteinExistence type="predicted"/>
<dbReference type="RefSeq" id="WP_133907646.1">
    <property type="nucleotide sequence ID" value="NZ_SOCP01000019.1"/>
</dbReference>
<keyword evidence="4" id="KW-1185">Reference proteome</keyword>
<organism evidence="3 4">
    <name type="scientific">Actinophytocola oryzae</name>
    <dbReference type="NCBI Taxonomy" id="502181"/>
    <lineage>
        <taxon>Bacteria</taxon>
        <taxon>Bacillati</taxon>
        <taxon>Actinomycetota</taxon>
        <taxon>Actinomycetes</taxon>
        <taxon>Pseudonocardiales</taxon>
        <taxon>Pseudonocardiaceae</taxon>
    </lineage>
</organism>
<feature type="compositionally biased region" description="Gly residues" evidence="1">
    <location>
        <begin position="59"/>
        <end position="76"/>
    </location>
</feature>
<feature type="region of interest" description="Disordered" evidence="1">
    <location>
        <begin position="1"/>
        <end position="99"/>
    </location>
</feature>
<evidence type="ECO:0000256" key="2">
    <source>
        <dbReference type="SAM" id="Phobius"/>
    </source>
</evidence>